<evidence type="ECO:0000256" key="5">
    <source>
        <dbReference type="ARBA" id="ARBA00022801"/>
    </source>
</evidence>
<keyword evidence="5" id="KW-0378">Hydrolase</keyword>
<evidence type="ECO:0000256" key="4">
    <source>
        <dbReference type="ARBA" id="ARBA00022729"/>
    </source>
</evidence>
<keyword evidence="4" id="KW-0732">Signal</keyword>
<name>A0A1G9IH61_9FLAO</name>
<dbReference type="AlphaFoldDB" id="A0A1G9IH61"/>
<evidence type="ECO:0000313" key="8">
    <source>
        <dbReference type="EMBL" id="SDL24432.1"/>
    </source>
</evidence>
<sequence length="317" mass="35623">MKRIIIRSFVVILVLVVLVSCGCQKIVGGVDKFYHTLPINGVDREFIVDLPSDYDCAIDYPVVVAFHGLSQSNERAWNLWGWKEKGETEQIITVYPQGLSYTFGPNQISMTKWDDGELSDPANPSDLNPATQTVADDVAFVRSMVAFVKLGYSTDQNKFYASGFSNGGGFVWRLAMEAADIFQAFAPSSGILEYPGVTPIAYRPVYFSAGDSESFVVDNNNNLPLNLNAAEITAFMQDIHDTELDALQIQDNYTVLSENADRIIMVWNQPIDPTQTHFYKLVFWSDTEHVYPSALNSNRNPNLHHLVDEYWGFFDSL</sequence>
<dbReference type="InterPro" id="IPR000801">
    <property type="entry name" value="Esterase-like"/>
</dbReference>
<keyword evidence="3" id="KW-0858">Xylan degradation</keyword>
<dbReference type="SUPFAM" id="SSF53474">
    <property type="entry name" value="alpha/beta-Hydrolases"/>
    <property type="match status" value="1"/>
</dbReference>
<dbReference type="Pfam" id="PF00756">
    <property type="entry name" value="Esterase"/>
    <property type="match status" value="1"/>
</dbReference>
<dbReference type="Proteomes" id="UP000199440">
    <property type="component" value="Unassembled WGS sequence"/>
</dbReference>
<keyword evidence="9" id="KW-1185">Reference proteome</keyword>
<dbReference type="OrthoDB" id="9764953at2"/>
<comment type="subcellular location">
    <subcellularLocation>
        <location evidence="1">Secreted</location>
    </subcellularLocation>
</comment>
<reference evidence="8 9" key="1">
    <citation type="submission" date="2016-10" db="EMBL/GenBank/DDBJ databases">
        <authorList>
            <person name="de Groot N.N."/>
        </authorList>
    </citation>
    <scope>NUCLEOTIDE SEQUENCE [LARGE SCALE GENOMIC DNA]</scope>
    <source>
        <strain evidence="8 9">DSM 19886</strain>
    </source>
</reference>
<evidence type="ECO:0000313" key="9">
    <source>
        <dbReference type="Proteomes" id="UP000199440"/>
    </source>
</evidence>
<keyword evidence="7" id="KW-0624">Polysaccharide degradation</keyword>
<gene>
    <name evidence="8" type="ORF">SAMN04488514_101135</name>
</gene>
<proteinExistence type="predicted"/>
<dbReference type="PANTHER" id="PTHR38050">
    <property type="match status" value="1"/>
</dbReference>
<protein>
    <submittedName>
        <fullName evidence="8">Putative esterase</fullName>
    </submittedName>
</protein>
<keyword evidence="2" id="KW-0964">Secreted</keyword>
<dbReference type="InterPro" id="IPR043595">
    <property type="entry name" value="FaeB/C/D"/>
</dbReference>
<dbReference type="EMBL" id="FNGV01000001">
    <property type="protein sequence ID" value="SDL24432.1"/>
    <property type="molecule type" value="Genomic_DNA"/>
</dbReference>
<keyword evidence="6" id="KW-0119">Carbohydrate metabolism</keyword>
<dbReference type="Gene3D" id="3.40.50.1820">
    <property type="entry name" value="alpha/beta hydrolase"/>
    <property type="match status" value="1"/>
</dbReference>
<accession>A0A1G9IH61</accession>
<organism evidence="8 9">
    <name type="scientific">Kriegella aquimaris</name>
    <dbReference type="NCBI Taxonomy" id="192904"/>
    <lineage>
        <taxon>Bacteria</taxon>
        <taxon>Pseudomonadati</taxon>
        <taxon>Bacteroidota</taxon>
        <taxon>Flavobacteriia</taxon>
        <taxon>Flavobacteriales</taxon>
        <taxon>Flavobacteriaceae</taxon>
        <taxon>Kriegella</taxon>
    </lineage>
</organism>
<dbReference type="STRING" id="192904.SAMN04488514_101135"/>
<dbReference type="InterPro" id="IPR029058">
    <property type="entry name" value="AB_hydrolase_fold"/>
</dbReference>
<dbReference type="PROSITE" id="PS51257">
    <property type="entry name" value="PROKAR_LIPOPROTEIN"/>
    <property type="match status" value="1"/>
</dbReference>
<dbReference type="GO" id="GO:0005576">
    <property type="term" value="C:extracellular region"/>
    <property type="evidence" value="ECO:0007669"/>
    <property type="project" value="UniProtKB-SubCell"/>
</dbReference>
<evidence type="ECO:0000256" key="7">
    <source>
        <dbReference type="ARBA" id="ARBA00023326"/>
    </source>
</evidence>
<dbReference type="GO" id="GO:0045493">
    <property type="term" value="P:xylan catabolic process"/>
    <property type="evidence" value="ECO:0007669"/>
    <property type="project" value="UniProtKB-KW"/>
</dbReference>
<dbReference type="PANTHER" id="PTHR38050:SF2">
    <property type="entry name" value="FERULOYL ESTERASE C-RELATED"/>
    <property type="match status" value="1"/>
</dbReference>
<dbReference type="GO" id="GO:0030600">
    <property type="term" value="F:feruloyl esterase activity"/>
    <property type="evidence" value="ECO:0007669"/>
    <property type="project" value="InterPro"/>
</dbReference>
<dbReference type="RefSeq" id="WP_089884281.1">
    <property type="nucleotide sequence ID" value="NZ_FNGV01000001.1"/>
</dbReference>
<evidence type="ECO:0000256" key="6">
    <source>
        <dbReference type="ARBA" id="ARBA00023277"/>
    </source>
</evidence>
<evidence type="ECO:0000256" key="1">
    <source>
        <dbReference type="ARBA" id="ARBA00004613"/>
    </source>
</evidence>
<evidence type="ECO:0000256" key="2">
    <source>
        <dbReference type="ARBA" id="ARBA00022525"/>
    </source>
</evidence>
<evidence type="ECO:0000256" key="3">
    <source>
        <dbReference type="ARBA" id="ARBA00022651"/>
    </source>
</evidence>